<reference evidence="3" key="1">
    <citation type="submission" date="2023-01" db="EMBL/GenBank/DDBJ databases">
        <authorList>
            <person name="Van Ghelder C."/>
            <person name="Rancurel C."/>
        </authorList>
    </citation>
    <scope>NUCLEOTIDE SEQUENCE</scope>
    <source>
        <strain evidence="3">CNCM I-4278</strain>
    </source>
</reference>
<keyword evidence="1" id="KW-0560">Oxidoreductase</keyword>
<accession>A0A9W4XNL8</accession>
<dbReference type="Pfam" id="PF00248">
    <property type="entry name" value="Aldo_ket_red"/>
    <property type="match status" value="1"/>
</dbReference>
<organism evidence="3 4">
    <name type="scientific">Periconia digitata</name>
    <dbReference type="NCBI Taxonomy" id="1303443"/>
    <lineage>
        <taxon>Eukaryota</taxon>
        <taxon>Fungi</taxon>
        <taxon>Dikarya</taxon>
        <taxon>Ascomycota</taxon>
        <taxon>Pezizomycotina</taxon>
        <taxon>Dothideomycetes</taxon>
        <taxon>Pleosporomycetidae</taxon>
        <taxon>Pleosporales</taxon>
        <taxon>Massarineae</taxon>
        <taxon>Periconiaceae</taxon>
        <taxon>Periconia</taxon>
    </lineage>
</organism>
<evidence type="ECO:0000256" key="1">
    <source>
        <dbReference type="ARBA" id="ARBA00023002"/>
    </source>
</evidence>
<dbReference type="GO" id="GO:0016491">
    <property type="term" value="F:oxidoreductase activity"/>
    <property type="evidence" value="ECO:0007669"/>
    <property type="project" value="UniProtKB-KW"/>
</dbReference>
<dbReference type="InterPro" id="IPR023210">
    <property type="entry name" value="NADP_OxRdtase_dom"/>
</dbReference>
<dbReference type="PANTHER" id="PTHR43364">
    <property type="entry name" value="NADH-SPECIFIC METHYLGLYOXAL REDUCTASE-RELATED"/>
    <property type="match status" value="1"/>
</dbReference>
<evidence type="ECO:0000313" key="3">
    <source>
        <dbReference type="EMBL" id="CAI6335060.1"/>
    </source>
</evidence>
<keyword evidence="4" id="KW-1185">Reference proteome</keyword>
<dbReference type="Proteomes" id="UP001152607">
    <property type="component" value="Unassembled WGS sequence"/>
</dbReference>
<dbReference type="InterPro" id="IPR050523">
    <property type="entry name" value="AKR_Detox_Biosynth"/>
</dbReference>
<dbReference type="Gene3D" id="3.20.20.100">
    <property type="entry name" value="NADP-dependent oxidoreductase domain"/>
    <property type="match status" value="1"/>
</dbReference>
<dbReference type="AlphaFoldDB" id="A0A9W4XNL8"/>
<comment type="caution">
    <text evidence="3">The sequence shown here is derived from an EMBL/GenBank/DDBJ whole genome shotgun (WGS) entry which is preliminary data.</text>
</comment>
<dbReference type="OrthoDB" id="48988at2759"/>
<sequence length="332" mass="35725">MIGLVQVNMAPSHPVKIVLGTHQIGDASAWPGIIHFTTKEQVLALTSAFKARGHTDLDTARNYPGSEALLGATGAPSEFSIHTKIFGGGPEATASKWHSRDAIAASIAASLEDLGVDSVETMFLHVPDRETSLEETLKAMDEAHAKGQFKKLGVSNYTAKEVSDMLEICEREGFEKPSVYQGHYNAVFRSGEEELFPLLRKHGIAFWAFSPAAGGFFSDQKKASARWDEKTLVGQLYNNFYGSPAIETSASAVRASASAHGINPHEAALRWTVHHSILDGTFGDAVLFGMSKLEQLEQTLDAVEAGPLPDDLATLISGIYATFDGPGPAYHL</sequence>
<dbReference type="CDD" id="cd19075">
    <property type="entry name" value="AKR_AKR7A1-5"/>
    <property type="match status" value="1"/>
</dbReference>
<evidence type="ECO:0000259" key="2">
    <source>
        <dbReference type="Pfam" id="PF00248"/>
    </source>
</evidence>
<feature type="domain" description="NADP-dependent oxidoreductase" evidence="2">
    <location>
        <begin position="16"/>
        <end position="318"/>
    </location>
</feature>
<name>A0A9W4XNL8_9PLEO</name>
<proteinExistence type="predicted"/>
<dbReference type="InterPro" id="IPR036812">
    <property type="entry name" value="NAD(P)_OxRdtase_dom_sf"/>
</dbReference>
<evidence type="ECO:0000313" key="4">
    <source>
        <dbReference type="Proteomes" id="UP001152607"/>
    </source>
</evidence>
<dbReference type="EMBL" id="CAOQHR010000005">
    <property type="protein sequence ID" value="CAI6335060.1"/>
    <property type="molecule type" value="Genomic_DNA"/>
</dbReference>
<dbReference type="PANTHER" id="PTHR43364:SF4">
    <property type="entry name" value="NAD(P)-LINKED OXIDOREDUCTASE SUPERFAMILY PROTEIN"/>
    <property type="match status" value="1"/>
</dbReference>
<protein>
    <recommendedName>
        <fullName evidence="2">NADP-dependent oxidoreductase domain-containing protein</fullName>
    </recommendedName>
</protein>
<dbReference type="SUPFAM" id="SSF51430">
    <property type="entry name" value="NAD(P)-linked oxidoreductase"/>
    <property type="match status" value="1"/>
</dbReference>
<gene>
    <name evidence="3" type="ORF">PDIGIT_LOCUS8136</name>
</gene>